<dbReference type="CDD" id="cd17764">
    <property type="entry name" value="MTAP_SsMTAPI_like"/>
    <property type="match status" value="1"/>
</dbReference>
<comment type="caution">
    <text evidence="2">The sequence shown here is derived from an EMBL/GenBank/DDBJ whole genome shotgun (WGS) entry which is preliminary data.</text>
</comment>
<dbReference type="GO" id="GO:0003824">
    <property type="term" value="F:catalytic activity"/>
    <property type="evidence" value="ECO:0007669"/>
    <property type="project" value="InterPro"/>
</dbReference>
<gene>
    <name evidence="2" type="ORF">ENO26_11380</name>
</gene>
<reference evidence="2" key="1">
    <citation type="journal article" date="2020" name="mSystems">
        <title>Genome- and Community-Level Interaction Insights into Carbon Utilization and Element Cycling Functions of Hydrothermarchaeota in Hydrothermal Sediment.</title>
        <authorList>
            <person name="Zhou Z."/>
            <person name="Liu Y."/>
            <person name="Xu W."/>
            <person name="Pan J."/>
            <person name="Luo Z.H."/>
            <person name="Li M."/>
        </authorList>
    </citation>
    <scope>NUCLEOTIDE SEQUENCE [LARGE SCALE GENOMIC DNA]</scope>
    <source>
        <strain evidence="2">SpSt-125</strain>
    </source>
</reference>
<feature type="domain" description="Nucleoside phosphorylase" evidence="1">
    <location>
        <begin position="37"/>
        <end position="255"/>
    </location>
</feature>
<accession>A0A7J2U5S9</accession>
<dbReference type="PANTHER" id="PTHR43691">
    <property type="entry name" value="URIDINE PHOSPHORYLASE"/>
    <property type="match status" value="1"/>
</dbReference>
<dbReference type="SUPFAM" id="SSF53167">
    <property type="entry name" value="Purine and uridine phosphorylases"/>
    <property type="match status" value="1"/>
</dbReference>
<dbReference type="Pfam" id="PF01048">
    <property type="entry name" value="PNP_UDP_1"/>
    <property type="match status" value="1"/>
</dbReference>
<evidence type="ECO:0000259" key="1">
    <source>
        <dbReference type="Pfam" id="PF01048"/>
    </source>
</evidence>
<protein>
    <submittedName>
        <fullName evidence="2">Nucleoside phosphorylase</fullName>
    </submittedName>
</protein>
<sequence length="260" mass="28245">MHNLSFFISTIYHCVVRCVALAGPVHIKARRGDVAERVVVAGDPARVEQLAKMLENPRLVNTNRGFLVYTGLYRGVPVSVAVHGVGHPSSMLVVEELAMLGARVVVRFGTCGAMVKGLRIGDVVIPTAAAYHPGGAFYQYLRDYICMATAPHFEVLKTLVEEVQKAGINYVVGPIVSSDAFYAEDPEFVKRWTSRGIVAVEMECAGLFMLGAMRGLKTGSVLMISDSLVEELGFATAEELKTYVEKVSKAVLEAIVRINP</sequence>
<proteinExistence type="predicted"/>
<dbReference type="AlphaFoldDB" id="A0A7J2U5S9"/>
<dbReference type="GO" id="GO:0005829">
    <property type="term" value="C:cytosol"/>
    <property type="evidence" value="ECO:0007669"/>
    <property type="project" value="TreeGrafter"/>
</dbReference>
<organism evidence="2">
    <name type="scientific">Ignisphaera aggregans</name>
    <dbReference type="NCBI Taxonomy" id="334771"/>
    <lineage>
        <taxon>Archaea</taxon>
        <taxon>Thermoproteota</taxon>
        <taxon>Thermoprotei</taxon>
        <taxon>Desulfurococcales</taxon>
        <taxon>Desulfurococcaceae</taxon>
        <taxon>Ignisphaera</taxon>
    </lineage>
</organism>
<name>A0A7J2U5S9_9CREN</name>
<dbReference type="PANTHER" id="PTHR43691:SF11">
    <property type="entry name" value="FI09636P-RELATED"/>
    <property type="match status" value="1"/>
</dbReference>
<dbReference type="InterPro" id="IPR000845">
    <property type="entry name" value="Nucleoside_phosphorylase_d"/>
</dbReference>
<dbReference type="InterPro" id="IPR035994">
    <property type="entry name" value="Nucleoside_phosphorylase_sf"/>
</dbReference>
<dbReference type="GO" id="GO:0009116">
    <property type="term" value="P:nucleoside metabolic process"/>
    <property type="evidence" value="ECO:0007669"/>
    <property type="project" value="InterPro"/>
</dbReference>
<dbReference type="EMBL" id="DSEU01000079">
    <property type="protein sequence ID" value="HEM68138.1"/>
    <property type="molecule type" value="Genomic_DNA"/>
</dbReference>
<dbReference type="Gene3D" id="3.40.50.1580">
    <property type="entry name" value="Nucleoside phosphorylase domain"/>
    <property type="match status" value="1"/>
</dbReference>
<evidence type="ECO:0000313" key="2">
    <source>
        <dbReference type="EMBL" id="HEM68138.1"/>
    </source>
</evidence>